<protein>
    <recommendedName>
        <fullName evidence="2 6">Imidazoleglycerol-phosphate dehydratase</fullName>
        <shortName evidence="6">IGPD</shortName>
        <ecNumber evidence="6">4.2.1.19</ecNumber>
    </recommendedName>
</protein>
<proteinExistence type="inferred from homology"/>
<keyword evidence="4 6" id="KW-0368">Histidine biosynthesis</keyword>
<evidence type="ECO:0000256" key="1">
    <source>
        <dbReference type="ARBA" id="ARBA00005047"/>
    </source>
</evidence>
<dbReference type="AlphaFoldDB" id="A0A1G2QT28"/>
<evidence type="ECO:0000256" key="5">
    <source>
        <dbReference type="ARBA" id="ARBA00023239"/>
    </source>
</evidence>
<dbReference type="Gene3D" id="3.30.230.40">
    <property type="entry name" value="Imidazole glycerol phosphate dehydratase, domain 1"/>
    <property type="match status" value="2"/>
</dbReference>
<dbReference type="PANTHER" id="PTHR23133">
    <property type="entry name" value="IMIDAZOLEGLYCEROL-PHOSPHATE DEHYDRATASE HIS7"/>
    <property type="match status" value="1"/>
</dbReference>
<comment type="pathway">
    <text evidence="1 6">Amino-acid biosynthesis; L-histidine biosynthesis; L-histidine from 5-phospho-alpha-D-ribose 1-diphosphate: step 6/9.</text>
</comment>
<dbReference type="InterPro" id="IPR020565">
    <property type="entry name" value="ImidazoleglycerP_deHydtase_CS"/>
</dbReference>
<dbReference type="HAMAP" id="MF_00076">
    <property type="entry name" value="HisB"/>
    <property type="match status" value="1"/>
</dbReference>
<keyword evidence="5 6" id="KW-0456">Lyase</keyword>
<dbReference type="FunFam" id="3.30.230.40:FF:000003">
    <property type="entry name" value="Imidazoleglycerol-phosphate dehydratase HisB"/>
    <property type="match status" value="1"/>
</dbReference>
<dbReference type="GO" id="GO:0005737">
    <property type="term" value="C:cytoplasm"/>
    <property type="evidence" value="ECO:0007669"/>
    <property type="project" value="UniProtKB-SubCell"/>
</dbReference>
<dbReference type="PANTHER" id="PTHR23133:SF2">
    <property type="entry name" value="IMIDAZOLEGLYCEROL-PHOSPHATE DEHYDRATASE"/>
    <property type="match status" value="1"/>
</dbReference>
<evidence type="ECO:0000256" key="4">
    <source>
        <dbReference type="ARBA" id="ARBA00023102"/>
    </source>
</evidence>
<dbReference type="NCBIfam" id="NF002114">
    <property type="entry name" value="PRK00951.2-4"/>
    <property type="match status" value="1"/>
</dbReference>
<dbReference type="EC" id="4.2.1.19" evidence="6"/>
<dbReference type="NCBIfam" id="NF002111">
    <property type="entry name" value="PRK00951.2-1"/>
    <property type="match status" value="1"/>
</dbReference>
<keyword evidence="3 6" id="KW-0028">Amino-acid biosynthesis</keyword>
<comment type="similarity">
    <text evidence="6">Belongs to the imidazoleglycerol-phosphate dehydratase family.</text>
</comment>
<dbReference type="InterPro" id="IPR000807">
    <property type="entry name" value="ImidazoleglycerolP_deHydtase"/>
</dbReference>
<dbReference type="CDD" id="cd07914">
    <property type="entry name" value="IGPD"/>
    <property type="match status" value="1"/>
</dbReference>
<evidence type="ECO:0000256" key="3">
    <source>
        <dbReference type="ARBA" id="ARBA00022605"/>
    </source>
</evidence>
<evidence type="ECO:0000256" key="2">
    <source>
        <dbReference type="ARBA" id="ARBA00016664"/>
    </source>
</evidence>
<dbReference type="Proteomes" id="UP000178170">
    <property type="component" value="Unassembled WGS sequence"/>
</dbReference>
<dbReference type="GO" id="GO:0000105">
    <property type="term" value="P:L-histidine biosynthetic process"/>
    <property type="evidence" value="ECO:0007669"/>
    <property type="project" value="UniProtKB-UniRule"/>
</dbReference>
<dbReference type="Pfam" id="PF00475">
    <property type="entry name" value="IGPD"/>
    <property type="match status" value="1"/>
</dbReference>
<reference evidence="7 8" key="1">
    <citation type="journal article" date="2016" name="Nat. Commun.">
        <title>Thousands of microbial genomes shed light on interconnected biogeochemical processes in an aquifer system.</title>
        <authorList>
            <person name="Anantharaman K."/>
            <person name="Brown C.T."/>
            <person name="Hug L.A."/>
            <person name="Sharon I."/>
            <person name="Castelle C.J."/>
            <person name="Probst A.J."/>
            <person name="Thomas B.C."/>
            <person name="Singh A."/>
            <person name="Wilkins M.J."/>
            <person name="Karaoz U."/>
            <person name="Brodie E.L."/>
            <person name="Williams K.H."/>
            <person name="Hubbard S.S."/>
            <person name="Banfield J.F."/>
        </authorList>
    </citation>
    <scope>NUCLEOTIDE SEQUENCE [LARGE SCALE GENOMIC DNA]</scope>
</reference>
<comment type="subcellular location">
    <subcellularLocation>
        <location evidence="6">Cytoplasm</location>
    </subcellularLocation>
</comment>
<dbReference type="SUPFAM" id="SSF54211">
    <property type="entry name" value="Ribosomal protein S5 domain 2-like"/>
    <property type="match status" value="2"/>
</dbReference>
<name>A0A1G2QT28_9BACT</name>
<dbReference type="UniPathway" id="UPA00031">
    <property type="reaction ID" value="UER00011"/>
</dbReference>
<comment type="catalytic activity">
    <reaction evidence="6">
        <text>D-erythro-1-(imidazol-4-yl)glycerol 3-phosphate = 3-(imidazol-4-yl)-2-oxopropyl phosphate + H2O</text>
        <dbReference type="Rhea" id="RHEA:11040"/>
        <dbReference type="ChEBI" id="CHEBI:15377"/>
        <dbReference type="ChEBI" id="CHEBI:57766"/>
        <dbReference type="ChEBI" id="CHEBI:58278"/>
        <dbReference type="EC" id="4.2.1.19"/>
    </reaction>
</comment>
<evidence type="ECO:0000256" key="6">
    <source>
        <dbReference type="HAMAP-Rule" id="MF_00076"/>
    </source>
</evidence>
<evidence type="ECO:0000313" key="8">
    <source>
        <dbReference type="Proteomes" id="UP000178170"/>
    </source>
</evidence>
<evidence type="ECO:0000313" key="7">
    <source>
        <dbReference type="EMBL" id="OHA63765.1"/>
    </source>
</evidence>
<dbReference type="FunFam" id="3.30.230.40:FF:000001">
    <property type="entry name" value="Imidazoleglycerol-phosphate dehydratase HisB"/>
    <property type="match status" value="1"/>
</dbReference>
<accession>A0A1G2QT28</accession>
<dbReference type="PROSITE" id="PS00955">
    <property type="entry name" value="IGP_DEHYDRATASE_2"/>
    <property type="match status" value="1"/>
</dbReference>
<dbReference type="InterPro" id="IPR038494">
    <property type="entry name" value="IGPD_sf"/>
</dbReference>
<organism evidence="7 8">
    <name type="scientific">Candidatus Wildermuthbacteria bacterium RIFCSPHIGHO2_01_FULL_48_27b</name>
    <dbReference type="NCBI Taxonomy" id="1802447"/>
    <lineage>
        <taxon>Bacteria</taxon>
        <taxon>Candidatus Wildermuthiibacteriota</taxon>
    </lineage>
</organism>
<sequence length="200" mass="21418">MSTNERVATVHRTTGETDVSITLNLDGSGQYEGKTGQGFLDHMLAQIARHGILDITVDATGDNTGTHHLVEDVAIVLGQALRKAIGEGAGITRMGDATVPLDEALARCAVDLSGRPYAVINTDLHGQDVEGLPGDMLDHFLESFALEARIALHCRVLYGRNAHHKAEATFKALARALRTAVTMDPRRQDTVPSTKETIAG</sequence>
<gene>
    <name evidence="6" type="primary">hisB</name>
    <name evidence="7" type="ORF">A2843_02950</name>
</gene>
<comment type="caution">
    <text evidence="7">The sequence shown here is derived from an EMBL/GenBank/DDBJ whole genome shotgun (WGS) entry which is preliminary data.</text>
</comment>
<dbReference type="InterPro" id="IPR020568">
    <property type="entry name" value="Ribosomal_Su5_D2-typ_SF"/>
</dbReference>
<dbReference type="GO" id="GO:0004424">
    <property type="term" value="F:imidazoleglycerol-phosphate dehydratase activity"/>
    <property type="evidence" value="ECO:0007669"/>
    <property type="project" value="UniProtKB-UniRule"/>
</dbReference>
<keyword evidence="6" id="KW-0963">Cytoplasm</keyword>
<dbReference type="EMBL" id="MHTS01000027">
    <property type="protein sequence ID" value="OHA63765.1"/>
    <property type="molecule type" value="Genomic_DNA"/>
</dbReference>